<comment type="subunit">
    <text evidence="1">Homodimer.</text>
</comment>
<name>A0AAD5VZG1_9AGAR</name>
<evidence type="ECO:0000256" key="2">
    <source>
        <dbReference type="ARBA" id="ARBA00022690"/>
    </source>
</evidence>
<gene>
    <name evidence="6" type="ORF">NP233_g1742</name>
</gene>
<sequence>MPTTLKPGRYRIRYVPVGLQPPFVGGLYADSKEIGEPLTAEPLSPTTPPQVWAVHAAENGKFTITSPGFKSKLAGIGPVLPGWDVASSAPNFPGGKVLLRVGYTEFKIEPVGQGDKLMYSIQVPTEVGIGYGFYLAVDDDHQLVSRPFWEPIRETRPHPHWQFIPADN</sequence>
<comment type="function">
    <text evidence="4">Binds and inhibits cysteine proteinases. Inhibits most strongly papain and cathepsin L, more weakly bromelain and cathepsin B while it is completely ineffective against cathepsin H.</text>
</comment>
<comment type="similarity">
    <text evidence="5">Belongs to the protease inhibitor I48 family.</text>
</comment>
<protein>
    <submittedName>
        <fullName evidence="6">Uncharacterized protein</fullName>
    </submittedName>
</protein>
<evidence type="ECO:0000256" key="5">
    <source>
        <dbReference type="ARBA" id="ARBA00025775"/>
    </source>
</evidence>
<dbReference type="Gene3D" id="2.80.10.50">
    <property type="match status" value="1"/>
</dbReference>
<evidence type="ECO:0000313" key="6">
    <source>
        <dbReference type="EMBL" id="KAJ3574472.1"/>
    </source>
</evidence>
<comment type="caution">
    <text evidence="6">The sequence shown here is derived from an EMBL/GenBank/DDBJ whole genome shotgun (WGS) entry which is preliminary data.</text>
</comment>
<evidence type="ECO:0000256" key="1">
    <source>
        <dbReference type="ARBA" id="ARBA00011738"/>
    </source>
</evidence>
<keyword evidence="3" id="KW-0789">Thiol protease inhibitor</keyword>
<dbReference type="InterPro" id="IPR019508">
    <property type="entry name" value="Prot_inh_I48_clitocypin"/>
</dbReference>
<evidence type="ECO:0000256" key="3">
    <source>
        <dbReference type="ARBA" id="ARBA00022704"/>
    </source>
</evidence>
<evidence type="ECO:0000313" key="7">
    <source>
        <dbReference type="Proteomes" id="UP001213000"/>
    </source>
</evidence>
<proteinExistence type="inferred from homology"/>
<reference evidence="6" key="1">
    <citation type="submission" date="2022-07" db="EMBL/GenBank/DDBJ databases">
        <title>Genome Sequence of Leucocoprinus birnbaumii.</title>
        <authorList>
            <person name="Buettner E."/>
        </authorList>
    </citation>
    <scope>NUCLEOTIDE SEQUENCE</scope>
    <source>
        <strain evidence="6">VT141</strain>
    </source>
</reference>
<dbReference type="EMBL" id="JANIEX010000067">
    <property type="protein sequence ID" value="KAJ3574472.1"/>
    <property type="molecule type" value="Genomic_DNA"/>
</dbReference>
<keyword evidence="7" id="KW-1185">Reference proteome</keyword>
<dbReference type="Pfam" id="PF10467">
    <property type="entry name" value="Inhibitor_I48"/>
    <property type="match status" value="1"/>
</dbReference>
<accession>A0AAD5VZG1</accession>
<evidence type="ECO:0000256" key="4">
    <source>
        <dbReference type="ARBA" id="ARBA00024855"/>
    </source>
</evidence>
<dbReference type="AlphaFoldDB" id="A0AAD5VZG1"/>
<dbReference type="Proteomes" id="UP001213000">
    <property type="component" value="Unassembled WGS sequence"/>
</dbReference>
<organism evidence="6 7">
    <name type="scientific">Leucocoprinus birnbaumii</name>
    <dbReference type="NCBI Taxonomy" id="56174"/>
    <lineage>
        <taxon>Eukaryota</taxon>
        <taxon>Fungi</taxon>
        <taxon>Dikarya</taxon>
        <taxon>Basidiomycota</taxon>
        <taxon>Agaricomycotina</taxon>
        <taxon>Agaricomycetes</taxon>
        <taxon>Agaricomycetidae</taxon>
        <taxon>Agaricales</taxon>
        <taxon>Agaricineae</taxon>
        <taxon>Agaricaceae</taxon>
        <taxon>Leucocoprinus</taxon>
    </lineage>
</organism>
<dbReference type="GO" id="GO:0004869">
    <property type="term" value="F:cysteine-type endopeptidase inhibitor activity"/>
    <property type="evidence" value="ECO:0007669"/>
    <property type="project" value="UniProtKB-KW"/>
</dbReference>
<keyword evidence="2" id="KW-0646">Protease inhibitor</keyword>